<name>A0A0A7CLS4_9STRA</name>
<feature type="domain" description="Apple" evidence="2">
    <location>
        <begin position="214"/>
        <end position="260"/>
    </location>
</feature>
<keyword evidence="1" id="KW-0732">Signal</keyword>
<proteinExistence type="predicted"/>
<reference evidence="3 5" key="1">
    <citation type="journal article" date="2014" name="Genome Biol. Evol.">
        <title>The secreted proteins of Achlya hypogyna and Thraustotheca clavata identify the ancestral oomycete secretome and reveal gene acquisitions by horizontal gene transfer.</title>
        <authorList>
            <person name="Misner I."/>
            <person name="Blouin N."/>
            <person name="Leonard G."/>
            <person name="Richards T.A."/>
            <person name="Lane C.E."/>
        </authorList>
    </citation>
    <scope>NUCLEOTIDE SEQUENCE</scope>
    <source>
        <strain evidence="3 5">ATCC 34112</strain>
    </source>
</reference>
<protein>
    <submittedName>
        <fullName evidence="3">Secreted protein</fullName>
    </submittedName>
</protein>
<dbReference type="EMBL" id="JNBS01000682">
    <property type="protein sequence ID" value="OQS04091.1"/>
    <property type="molecule type" value="Genomic_DNA"/>
</dbReference>
<feature type="chain" id="PRO_5002037993" evidence="1">
    <location>
        <begin position="19"/>
        <end position="284"/>
    </location>
</feature>
<dbReference type="Pfam" id="PF14295">
    <property type="entry name" value="PAN_4"/>
    <property type="match status" value="1"/>
</dbReference>
<evidence type="ECO:0000256" key="1">
    <source>
        <dbReference type="SAM" id="SignalP"/>
    </source>
</evidence>
<dbReference type="EMBL" id="KM038030">
    <property type="protein sequence ID" value="AIG55491.1"/>
    <property type="molecule type" value="Genomic_DNA"/>
</dbReference>
<accession>A0A0A7CLS4</accession>
<evidence type="ECO:0000313" key="5">
    <source>
        <dbReference type="Proteomes" id="UP000243217"/>
    </source>
</evidence>
<keyword evidence="5" id="KW-1185">Reference proteome</keyword>
<evidence type="ECO:0000313" key="3">
    <source>
        <dbReference type="EMBL" id="AIG55491.1"/>
    </source>
</evidence>
<evidence type="ECO:0000259" key="2">
    <source>
        <dbReference type="Pfam" id="PF14295"/>
    </source>
</evidence>
<dbReference type="OrthoDB" id="164415at2759"/>
<dbReference type="Gene3D" id="3.50.4.10">
    <property type="entry name" value="Hepatocyte Growth Factor"/>
    <property type="match status" value="1"/>
</dbReference>
<dbReference type="Proteomes" id="UP000243217">
    <property type="component" value="Unassembled WGS sequence"/>
</dbReference>
<gene>
    <name evidence="4" type="ORF">THRCLA_03633</name>
</gene>
<evidence type="ECO:0000313" key="4">
    <source>
        <dbReference type="EMBL" id="OQS04091.1"/>
    </source>
</evidence>
<sequence length="284" mass="30707">MLTKLCLGFILSLPVALGHGIVSNPPAEFDPSKMRTTYVATIQANLPGKFDGSPDANARAFSDAFKAQSTYKTLRDMLEPHGPSCGYSLTNVSKKPIPFDNTMTWQNPDSGEGFVSSHTGPCEVWLDDKLVFQNDNCATNFPSKPAAHLPVDYSSCSSNGCLLRFYWIALHQPLWQVYKNCVPLAGHGVKAIAHSASGVNKVPYSMCSSVEPNTDYEGGDLVHVTVNGDQNAQETACCEACKSTSGCIGFSLKDTVCYLKNMITTPSTKGDVVSSRIGQLHLRK</sequence>
<organism evidence="3">
    <name type="scientific">Thraustotheca clavata</name>
    <dbReference type="NCBI Taxonomy" id="74557"/>
    <lineage>
        <taxon>Eukaryota</taxon>
        <taxon>Sar</taxon>
        <taxon>Stramenopiles</taxon>
        <taxon>Oomycota</taxon>
        <taxon>Saprolegniomycetes</taxon>
        <taxon>Saprolegniales</taxon>
        <taxon>Achlyaceae</taxon>
        <taxon>Thraustotheca</taxon>
    </lineage>
</organism>
<feature type="signal peptide" evidence="1">
    <location>
        <begin position="1"/>
        <end position="18"/>
    </location>
</feature>
<dbReference type="AlphaFoldDB" id="A0A0A7CLS4"/>
<dbReference type="InterPro" id="IPR003609">
    <property type="entry name" value="Pan_app"/>
</dbReference>